<evidence type="ECO:0000313" key="2">
    <source>
        <dbReference type="EMBL" id="SVE10400.1"/>
    </source>
</evidence>
<sequence length="77" mass="9153">MIKLKKLILEQNKKSKYELLMDLINDFLELRDGFDTRMNNIEKKLKELKPQLTSMDTRLNPDDFNSLDHLTGQDENI</sequence>
<organism evidence="2">
    <name type="scientific">marine metagenome</name>
    <dbReference type="NCBI Taxonomy" id="408172"/>
    <lineage>
        <taxon>unclassified sequences</taxon>
        <taxon>metagenomes</taxon>
        <taxon>ecological metagenomes</taxon>
    </lineage>
</organism>
<protein>
    <submittedName>
        <fullName evidence="2">Uncharacterized protein</fullName>
    </submittedName>
</protein>
<proteinExistence type="predicted"/>
<evidence type="ECO:0000256" key="1">
    <source>
        <dbReference type="SAM" id="MobiDB-lite"/>
    </source>
</evidence>
<reference evidence="2" key="1">
    <citation type="submission" date="2018-05" db="EMBL/GenBank/DDBJ databases">
        <authorList>
            <person name="Lanie J.A."/>
            <person name="Ng W.-L."/>
            <person name="Kazmierczak K.M."/>
            <person name="Andrzejewski T.M."/>
            <person name="Davidsen T.M."/>
            <person name="Wayne K.J."/>
            <person name="Tettelin H."/>
            <person name="Glass J.I."/>
            <person name="Rusch D."/>
            <person name="Podicherti R."/>
            <person name="Tsui H.-C.T."/>
            <person name="Winkler M.E."/>
        </authorList>
    </citation>
    <scope>NUCLEOTIDE SEQUENCE</scope>
</reference>
<gene>
    <name evidence="2" type="ORF">METZ01_LOCUS463254</name>
</gene>
<name>A0A383ASA3_9ZZZZ</name>
<dbReference type="EMBL" id="UINC01194354">
    <property type="protein sequence ID" value="SVE10400.1"/>
    <property type="molecule type" value="Genomic_DNA"/>
</dbReference>
<dbReference type="AlphaFoldDB" id="A0A383ASA3"/>
<accession>A0A383ASA3</accession>
<feature type="region of interest" description="Disordered" evidence="1">
    <location>
        <begin position="56"/>
        <end position="77"/>
    </location>
</feature>